<dbReference type="Proteomes" id="UP000594480">
    <property type="component" value="Chromosome"/>
</dbReference>
<sequence length="230" mass="24246">MTTQSGNVDRLDALLRDASASTRMQAALTAGSRPDPSFVEILIGRCGAEPDFTVRDTLTWAITRHASDLTVPRLLAETRSTNAQARSQALHTLSKVGEAAGWQAITPEALADPDDEVARSAWRAAVVLVPRGGEPELAAALAGQLGRGGTDVQRSLSHAFVGLGEAGSSAIDRVLAKDLSDETRMHALATQRLLADPDEGFEAAVFEARRVVALRNAPTVADDDAEESPG</sequence>
<dbReference type="InterPro" id="IPR011989">
    <property type="entry name" value="ARM-like"/>
</dbReference>
<dbReference type="KEGG" id="msf:IT882_06660"/>
<dbReference type="AlphaFoldDB" id="A0A7S8MZW8"/>
<dbReference type="Gene3D" id="1.25.10.10">
    <property type="entry name" value="Leucine-rich Repeat Variant"/>
    <property type="match status" value="1"/>
</dbReference>
<dbReference type="SUPFAM" id="SSF48371">
    <property type="entry name" value="ARM repeat"/>
    <property type="match status" value="1"/>
</dbReference>
<name>A0A7S8MZW8_9MICO</name>
<accession>A0A7S8MZW8</accession>
<evidence type="ECO:0000313" key="1">
    <source>
        <dbReference type="EMBL" id="QPE05665.1"/>
    </source>
</evidence>
<keyword evidence="2" id="KW-1185">Reference proteome</keyword>
<reference evidence="1 2" key="1">
    <citation type="submission" date="2020-11" db="EMBL/GenBank/DDBJ databases">
        <title>Amino acid is mineralized and recycled by bacteria in oceanic microbiome.</title>
        <authorList>
            <person name="Zheng L.Y."/>
        </authorList>
    </citation>
    <scope>NUCLEOTIDE SEQUENCE [LARGE SCALE GENOMIC DNA]</scope>
    <source>
        <strain evidence="1 2">A32-1</strain>
    </source>
</reference>
<dbReference type="EMBL" id="CP064760">
    <property type="protein sequence ID" value="QPE05665.1"/>
    <property type="molecule type" value="Genomic_DNA"/>
</dbReference>
<dbReference type="RefSeq" id="WP_195693680.1">
    <property type="nucleotide sequence ID" value="NZ_CP064760.1"/>
</dbReference>
<evidence type="ECO:0000313" key="2">
    <source>
        <dbReference type="Proteomes" id="UP000594480"/>
    </source>
</evidence>
<proteinExistence type="predicted"/>
<protein>
    <submittedName>
        <fullName evidence="1">HEAT repeat domain-containing protein</fullName>
    </submittedName>
</protein>
<gene>
    <name evidence="1" type="ORF">IT882_06660</name>
</gene>
<organism evidence="1 2">
    <name type="scientific">Microbacterium schleiferi</name>
    <dbReference type="NCBI Taxonomy" id="69362"/>
    <lineage>
        <taxon>Bacteria</taxon>
        <taxon>Bacillati</taxon>
        <taxon>Actinomycetota</taxon>
        <taxon>Actinomycetes</taxon>
        <taxon>Micrococcales</taxon>
        <taxon>Microbacteriaceae</taxon>
        <taxon>Microbacterium</taxon>
    </lineage>
</organism>
<dbReference type="InterPro" id="IPR016024">
    <property type="entry name" value="ARM-type_fold"/>
</dbReference>